<feature type="compositionally biased region" description="Polar residues" evidence="1">
    <location>
        <begin position="1"/>
        <end position="13"/>
    </location>
</feature>
<reference evidence="2" key="2">
    <citation type="submission" date="2013-04" db="UniProtKB">
        <authorList>
            <consortium name="EnsemblPlants"/>
        </authorList>
    </citation>
    <scope>IDENTIFICATION</scope>
</reference>
<dbReference type="EnsemblPlants" id="OB11G24740.1">
    <property type="protein sequence ID" value="OB11G24740.1"/>
    <property type="gene ID" value="OB11G24740"/>
</dbReference>
<feature type="region of interest" description="Disordered" evidence="1">
    <location>
        <begin position="1"/>
        <end position="39"/>
    </location>
</feature>
<protein>
    <submittedName>
        <fullName evidence="2">Uncharacterized protein</fullName>
    </submittedName>
</protein>
<organism evidence="2">
    <name type="scientific">Oryza brachyantha</name>
    <name type="common">malo sina</name>
    <dbReference type="NCBI Taxonomy" id="4533"/>
    <lineage>
        <taxon>Eukaryota</taxon>
        <taxon>Viridiplantae</taxon>
        <taxon>Streptophyta</taxon>
        <taxon>Embryophyta</taxon>
        <taxon>Tracheophyta</taxon>
        <taxon>Spermatophyta</taxon>
        <taxon>Magnoliopsida</taxon>
        <taxon>Liliopsida</taxon>
        <taxon>Poales</taxon>
        <taxon>Poaceae</taxon>
        <taxon>BOP clade</taxon>
        <taxon>Oryzoideae</taxon>
        <taxon>Oryzeae</taxon>
        <taxon>Oryzinae</taxon>
        <taxon>Oryza</taxon>
    </lineage>
</organism>
<name>J3N9I8_ORYBR</name>
<evidence type="ECO:0000256" key="1">
    <source>
        <dbReference type="SAM" id="MobiDB-lite"/>
    </source>
</evidence>
<accession>J3N9I8</accession>
<evidence type="ECO:0000313" key="2">
    <source>
        <dbReference type="EnsemblPlants" id="OB11G24740.1"/>
    </source>
</evidence>
<keyword evidence="3" id="KW-1185">Reference proteome</keyword>
<sequence>NNQISPNKINQNAAIGGQEPTNPIPHKQPPKPQPKTLGQHQRTLLYLLREHPQLACHNPITHHPIKMVREDELT</sequence>
<dbReference type="Gramene" id="OB11G24740.1">
    <property type="protein sequence ID" value="OB11G24740.1"/>
    <property type="gene ID" value="OB11G24740"/>
</dbReference>
<reference evidence="2" key="1">
    <citation type="journal article" date="2013" name="Nat. Commun.">
        <title>Whole-genome sequencing of Oryza brachyantha reveals mechanisms underlying Oryza genome evolution.</title>
        <authorList>
            <person name="Chen J."/>
            <person name="Huang Q."/>
            <person name="Gao D."/>
            <person name="Wang J."/>
            <person name="Lang Y."/>
            <person name="Liu T."/>
            <person name="Li B."/>
            <person name="Bai Z."/>
            <person name="Luis Goicoechea J."/>
            <person name="Liang C."/>
            <person name="Chen C."/>
            <person name="Zhang W."/>
            <person name="Sun S."/>
            <person name="Liao Y."/>
            <person name="Zhang X."/>
            <person name="Yang L."/>
            <person name="Song C."/>
            <person name="Wang M."/>
            <person name="Shi J."/>
            <person name="Liu G."/>
            <person name="Liu J."/>
            <person name="Zhou H."/>
            <person name="Zhou W."/>
            <person name="Yu Q."/>
            <person name="An N."/>
            <person name="Chen Y."/>
            <person name="Cai Q."/>
            <person name="Wang B."/>
            <person name="Liu B."/>
            <person name="Min J."/>
            <person name="Huang Y."/>
            <person name="Wu H."/>
            <person name="Li Z."/>
            <person name="Zhang Y."/>
            <person name="Yin Y."/>
            <person name="Song W."/>
            <person name="Jiang J."/>
            <person name="Jackson S.A."/>
            <person name="Wing R.A."/>
            <person name="Wang J."/>
            <person name="Chen M."/>
        </authorList>
    </citation>
    <scope>NUCLEOTIDE SEQUENCE [LARGE SCALE GENOMIC DNA]</scope>
    <source>
        <strain evidence="2">cv. IRGC 101232</strain>
    </source>
</reference>
<dbReference type="HOGENOM" id="CLU_2695129_0_0_1"/>
<dbReference type="AlphaFoldDB" id="J3N9I8"/>
<dbReference type="Proteomes" id="UP000006038">
    <property type="component" value="Chromosome 11"/>
</dbReference>
<feature type="compositionally biased region" description="Pro residues" evidence="1">
    <location>
        <begin position="22"/>
        <end position="33"/>
    </location>
</feature>
<evidence type="ECO:0000313" key="3">
    <source>
        <dbReference type="Proteomes" id="UP000006038"/>
    </source>
</evidence>
<proteinExistence type="predicted"/>